<dbReference type="Proteomes" id="UP000000683">
    <property type="component" value="Chromosome"/>
</dbReference>
<evidence type="ECO:0000313" key="4">
    <source>
        <dbReference type="Proteomes" id="UP000000683"/>
    </source>
</evidence>
<dbReference type="EMBL" id="CP002339">
    <property type="protein sequence ID" value="AEF05559.1"/>
    <property type="molecule type" value="Genomic_DNA"/>
</dbReference>
<evidence type="ECO:0008006" key="5">
    <source>
        <dbReference type="Google" id="ProtNLM"/>
    </source>
</evidence>
<dbReference type="eggNOG" id="ENOG502ZB2R">
    <property type="taxonomic scope" value="Bacteria"/>
</dbReference>
<organism evidence="3 4">
    <name type="scientific">Alteromonas naphthalenivorans</name>
    <dbReference type="NCBI Taxonomy" id="715451"/>
    <lineage>
        <taxon>Bacteria</taxon>
        <taxon>Pseudomonadati</taxon>
        <taxon>Pseudomonadota</taxon>
        <taxon>Gammaproteobacteria</taxon>
        <taxon>Alteromonadales</taxon>
        <taxon>Alteromonadaceae</taxon>
        <taxon>Alteromonas/Salinimonas group</taxon>
        <taxon>Alteromonas</taxon>
    </lineage>
</organism>
<sequence>MSLKTSTSLLSVLSLSIALSLIGKIAMASQSENSAETDGHKLIKVTGEAYIGAHHDSNVNVSELDTNTDTSDSAIKGNAKLKLALMPTDKWQFSASAQHSETRYNALSNFDLAITTLSGEASYQLSWTKIGVHHYYANADLDNNAFLTYQQSGVSLANSAFTQGYWRLSVDTIDKSFESVPERDADALSSRIDGFWFFKNQSFMQLGAKYQNEDALNQAFDYSSYGIDASYAYPASLWGSALDIKLGYEMENRHYGQGSLSSEPTASGAPFSEFEQQGGRRREDDRHVFKASIEYAAMENVDFIVSTQYKDYGSTLVSADYQETIGEIGVRFHF</sequence>
<dbReference type="AlphaFoldDB" id="F5Z6P6"/>
<gene>
    <name evidence="3" type="ordered locus">ambt_20340</name>
</gene>
<accession>F5Z6P6</accession>
<evidence type="ECO:0000256" key="1">
    <source>
        <dbReference type="SAM" id="MobiDB-lite"/>
    </source>
</evidence>
<keyword evidence="4" id="KW-1185">Reference proteome</keyword>
<dbReference type="KEGG" id="alt:ambt_20340"/>
<dbReference type="SUPFAM" id="SSF56935">
    <property type="entry name" value="Porins"/>
    <property type="match status" value="1"/>
</dbReference>
<dbReference type="OrthoDB" id="6380601at2"/>
<protein>
    <recommendedName>
        <fullName evidence="5">Porin domain-containing protein</fullName>
    </recommendedName>
</protein>
<feature type="signal peptide" evidence="2">
    <location>
        <begin position="1"/>
        <end position="28"/>
    </location>
</feature>
<dbReference type="RefSeq" id="WP_013786469.1">
    <property type="nucleotide sequence ID" value="NC_015554.1"/>
</dbReference>
<dbReference type="HOGENOM" id="CLU_830650_0_0_6"/>
<keyword evidence="2" id="KW-0732">Signal</keyword>
<name>F5Z6P6_ALTNA</name>
<feature type="region of interest" description="Disordered" evidence="1">
    <location>
        <begin position="257"/>
        <end position="283"/>
    </location>
</feature>
<evidence type="ECO:0000256" key="2">
    <source>
        <dbReference type="SAM" id="SignalP"/>
    </source>
</evidence>
<evidence type="ECO:0000313" key="3">
    <source>
        <dbReference type="EMBL" id="AEF05559.1"/>
    </source>
</evidence>
<feature type="chain" id="PRO_5003336637" description="Porin domain-containing protein" evidence="2">
    <location>
        <begin position="29"/>
        <end position="334"/>
    </location>
</feature>
<proteinExistence type="predicted"/>
<reference evidence="3 4" key="1">
    <citation type="journal article" date="2011" name="J. Bacteriol.">
        <title>Complete genome sequence of the polycyclic aromatic hydrocarbon-degrading bacterium Alteromonas sp. strain SN2.</title>
        <authorList>
            <person name="Jin H.M."/>
            <person name="Jeong H."/>
            <person name="Moon E.J."/>
            <person name="Math R.K."/>
            <person name="Lee K."/>
            <person name="Kim H.J."/>
            <person name="Jeon C.O."/>
            <person name="Oh T.K."/>
            <person name="Kim J.F."/>
        </authorList>
    </citation>
    <scope>NUCLEOTIDE SEQUENCE [LARGE SCALE GENOMIC DNA]</scope>
    <source>
        <strain evidence="4">JCM 17741 / KACC 18427 / KCTC 11700BP / SN2</strain>
    </source>
</reference>